<keyword evidence="6" id="KW-0812">Transmembrane</keyword>
<evidence type="ECO:0000259" key="7">
    <source>
        <dbReference type="PROSITE" id="PS50192"/>
    </source>
</evidence>
<keyword evidence="3" id="KW-0813">Transport</keyword>
<reference evidence="8" key="1">
    <citation type="submission" date="2021-03" db="EMBL/GenBank/DDBJ databases">
        <authorList>
            <person name="Li Z."/>
            <person name="Yang C."/>
        </authorList>
    </citation>
    <scope>NUCLEOTIDE SEQUENCE</scope>
    <source>
        <strain evidence="8">Dzin_1.0</strain>
        <tissue evidence="8">Leaf</tissue>
    </source>
</reference>
<dbReference type="InterPro" id="IPR000727">
    <property type="entry name" value="T_SNARE_dom"/>
</dbReference>
<comment type="caution">
    <text evidence="8">The sequence shown here is derived from an EMBL/GenBank/DDBJ whole genome shotgun (WGS) entry which is preliminary data.</text>
</comment>
<dbReference type="Gene3D" id="1.20.58.70">
    <property type="match status" value="1"/>
</dbReference>
<dbReference type="SMART" id="SM00397">
    <property type="entry name" value="t_SNARE"/>
    <property type="match status" value="1"/>
</dbReference>
<dbReference type="SMART" id="SM00503">
    <property type="entry name" value="SynN"/>
    <property type="match status" value="1"/>
</dbReference>
<dbReference type="Gene3D" id="1.20.5.110">
    <property type="match status" value="1"/>
</dbReference>
<sequence>MNNLFSPTSLKRYTDLKWQAHVDGMEAMQESVNLDDFFMDVDNIKDDLHTLQQLHLQLHNANQETKTVHSATTMKDLRARMDADVEQVLRKARTVKAKLETLDKANLAHRKLPGCGVGTLADRTRTSVVGGLGTKLKELMGEFQELRTKMAAEYKETVARRYFAVTGEHAGEDVVEGLIARGESERFMQRVVEGKVVMDVVVEMQERHDAVKEMERSLMELQQVFLDMAALVGAQGQQIDDIESNLARADSFVRKGAVELQTAREYQKRSRKWTCMAVGIGLLVISLILVPVITNILKMI</sequence>
<dbReference type="GO" id="GO:0006887">
    <property type="term" value="P:exocytosis"/>
    <property type="evidence" value="ECO:0007669"/>
    <property type="project" value="TreeGrafter"/>
</dbReference>
<evidence type="ECO:0000256" key="1">
    <source>
        <dbReference type="ARBA" id="ARBA00004521"/>
    </source>
</evidence>
<dbReference type="PROSITE" id="PS00914">
    <property type="entry name" value="SYNTAXIN"/>
    <property type="match status" value="1"/>
</dbReference>
<dbReference type="Pfam" id="PF00804">
    <property type="entry name" value="Syntaxin"/>
    <property type="match status" value="1"/>
</dbReference>
<keyword evidence="6" id="KW-1133">Transmembrane helix</keyword>
<dbReference type="GO" id="GO:0048278">
    <property type="term" value="P:vesicle docking"/>
    <property type="evidence" value="ECO:0007669"/>
    <property type="project" value="TreeGrafter"/>
</dbReference>
<dbReference type="GO" id="GO:0031201">
    <property type="term" value="C:SNARE complex"/>
    <property type="evidence" value="ECO:0007669"/>
    <property type="project" value="TreeGrafter"/>
</dbReference>
<feature type="transmembrane region" description="Helical" evidence="6">
    <location>
        <begin position="273"/>
        <end position="297"/>
    </location>
</feature>
<dbReference type="GO" id="GO:0000149">
    <property type="term" value="F:SNARE binding"/>
    <property type="evidence" value="ECO:0007669"/>
    <property type="project" value="TreeGrafter"/>
</dbReference>
<organism evidence="8 9">
    <name type="scientific">Dioscorea zingiberensis</name>
    <dbReference type="NCBI Taxonomy" id="325984"/>
    <lineage>
        <taxon>Eukaryota</taxon>
        <taxon>Viridiplantae</taxon>
        <taxon>Streptophyta</taxon>
        <taxon>Embryophyta</taxon>
        <taxon>Tracheophyta</taxon>
        <taxon>Spermatophyta</taxon>
        <taxon>Magnoliopsida</taxon>
        <taxon>Liliopsida</taxon>
        <taxon>Dioscoreales</taxon>
        <taxon>Dioscoreaceae</taxon>
        <taxon>Dioscorea</taxon>
    </lineage>
</organism>
<keyword evidence="6" id="KW-0472">Membrane</keyword>
<dbReference type="GO" id="GO:0005886">
    <property type="term" value="C:plasma membrane"/>
    <property type="evidence" value="ECO:0007669"/>
    <property type="project" value="UniProtKB-SubCell"/>
</dbReference>
<dbReference type="InterPro" id="IPR006012">
    <property type="entry name" value="Syntaxin/epimorphin_CS"/>
</dbReference>
<evidence type="ECO:0000313" key="8">
    <source>
        <dbReference type="EMBL" id="KAJ0988048.1"/>
    </source>
</evidence>
<dbReference type="InterPro" id="IPR010989">
    <property type="entry name" value="SNARE"/>
</dbReference>
<dbReference type="CDD" id="cd00179">
    <property type="entry name" value="SynN"/>
    <property type="match status" value="1"/>
</dbReference>
<dbReference type="GO" id="GO:0012505">
    <property type="term" value="C:endomembrane system"/>
    <property type="evidence" value="ECO:0007669"/>
    <property type="project" value="TreeGrafter"/>
</dbReference>
<dbReference type="PROSITE" id="PS50192">
    <property type="entry name" value="T_SNARE"/>
    <property type="match status" value="1"/>
</dbReference>
<dbReference type="AlphaFoldDB" id="A0A9D5DA38"/>
<dbReference type="GO" id="GO:0005484">
    <property type="term" value="F:SNAP receptor activity"/>
    <property type="evidence" value="ECO:0007669"/>
    <property type="project" value="InterPro"/>
</dbReference>
<dbReference type="EMBL" id="JAGGNH010000001">
    <property type="protein sequence ID" value="KAJ0988048.1"/>
    <property type="molecule type" value="Genomic_DNA"/>
</dbReference>
<proteinExistence type="inferred from homology"/>
<keyword evidence="4" id="KW-0653">Protein transport</keyword>
<gene>
    <name evidence="8" type="ORF">J5N97_006404</name>
</gene>
<dbReference type="InterPro" id="IPR045242">
    <property type="entry name" value="Syntaxin"/>
</dbReference>
<evidence type="ECO:0000313" key="9">
    <source>
        <dbReference type="Proteomes" id="UP001085076"/>
    </source>
</evidence>
<accession>A0A9D5DA38</accession>
<dbReference type="PANTHER" id="PTHR19957:SF314">
    <property type="entry name" value="SYNTAXIN-124-RELATED"/>
    <property type="match status" value="1"/>
</dbReference>
<dbReference type="OrthoDB" id="10255013at2759"/>
<dbReference type="CDD" id="cd15848">
    <property type="entry name" value="SNARE_syntaxin1-like"/>
    <property type="match status" value="1"/>
</dbReference>
<dbReference type="Pfam" id="PF05739">
    <property type="entry name" value="SNARE"/>
    <property type="match status" value="1"/>
</dbReference>
<name>A0A9D5DA38_9LILI</name>
<keyword evidence="9" id="KW-1185">Reference proteome</keyword>
<reference evidence="8" key="2">
    <citation type="journal article" date="2022" name="Hortic Res">
        <title>The genome of Dioscorea zingiberensis sheds light on the biosynthesis, origin and evolution of the medicinally important diosgenin saponins.</title>
        <authorList>
            <person name="Li Y."/>
            <person name="Tan C."/>
            <person name="Li Z."/>
            <person name="Guo J."/>
            <person name="Li S."/>
            <person name="Chen X."/>
            <person name="Wang C."/>
            <person name="Dai X."/>
            <person name="Yang H."/>
            <person name="Song W."/>
            <person name="Hou L."/>
            <person name="Xu J."/>
            <person name="Tong Z."/>
            <person name="Xu A."/>
            <person name="Yuan X."/>
            <person name="Wang W."/>
            <person name="Yang Q."/>
            <person name="Chen L."/>
            <person name="Sun Z."/>
            <person name="Wang K."/>
            <person name="Pan B."/>
            <person name="Chen J."/>
            <person name="Bao Y."/>
            <person name="Liu F."/>
            <person name="Qi X."/>
            <person name="Gang D.R."/>
            <person name="Wen J."/>
            <person name="Li J."/>
        </authorList>
    </citation>
    <scope>NUCLEOTIDE SEQUENCE</scope>
    <source>
        <strain evidence="8">Dzin_1.0</strain>
    </source>
</reference>
<protein>
    <recommendedName>
        <fullName evidence="7">t-SNARE coiled-coil homology domain-containing protein</fullName>
    </recommendedName>
</protein>
<dbReference type="GO" id="GO:0006886">
    <property type="term" value="P:intracellular protein transport"/>
    <property type="evidence" value="ECO:0007669"/>
    <property type="project" value="InterPro"/>
</dbReference>
<dbReference type="SUPFAM" id="SSF47661">
    <property type="entry name" value="t-snare proteins"/>
    <property type="match status" value="1"/>
</dbReference>
<dbReference type="FunFam" id="1.20.5.110:FF:000008">
    <property type="entry name" value="Syntaxin 132"/>
    <property type="match status" value="1"/>
</dbReference>
<evidence type="ECO:0000256" key="4">
    <source>
        <dbReference type="ARBA" id="ARBA00022927"/>
    </source>
</evidence>
<evidence type="ECO:0000256" key="3">
    <source>
        <dbReference type="ARBA" id="ARBA00022448"/>
    </source>
</evidence>
<dbReference type="GO" id="GO:0006906">
    <property type="term" value="P:vesicle fusion"/>
    <property type="evidence" value="ECO:0007669"/>
    <property type="project" value="TreeGrafter"/>
</dbReference>
<comment type="similarity">
    <text evidence="2 5">Belongs to the syntaxin family.</text>
</comment>
<feature type="domain" description="T-SNARE coiled-coil homology" evidence="7">
    <location>
        <begin position="201"/>
        <end position="263"/>
    </location>
</feature>
<dbReference type="InterPro" id="IPR006011">
    <property type="entry name" value="Syntaxin_N"/>
</dbReference>
<dbReference type="FunFam" id="1.20.58.70:FF:000003">
    <property type="entry name" value="Qa-SNARE, Sso1/Syntaxin1-type, SYP12A-group"/>
    <property type="match status" value="1"/>
</dbReference>
<comment type="subcellular location">
    <subcellularLocation>
        <location evidence="1">Cell membrane</location>
        <topology evidence="1">Single-pass type IV membrane protein</topology>
    </subcellularLocation>
</comment>
<dbReference type="Proteomes" id="UP001085076">
    <property type="component" value="Miscellaneous, Linkage group lg01"/>
</dbReference>
<evidence type="ECO:0000256" key="5">
    <source>
        <dbReference type="RuleBase" id="RU003858"/>
    </source>
</evidence>
<evidence type="ECO:0000256" key="6">
    <source>
        <dbReference type="SAM" id="Phobius"/>
    </source>
</evidence>
<dbReference type="PANTHER" id="PTHR19957">
    <property type="entry name" value="SYNTAXIN"/>
    <property type="match status" value="1"/>
</dbReference>
<evidence type="ECO:0000256" key="2">
    <source>
        <dbReference type="ARBA" id="ARBA00009063"/>
    </source>
</evidence>